<keyword evidence="1" id="KW-0805">Transcription regulation</keyword>
<reference evidence="5" key="2">
    <citation type="submission" date="2023-01" db="EMBL/GenBank/DDBJ databases">
        <title>Draft genome sequence of Portibacter lacus strain NBRC 108769.</title>
        <authorList>
            <person name="Sun Q."/>
            <person name="Mori K."/>
        </authorList>
    </citation>
    <scope>NUCLEOTIDE SEQUENCE</scope>
    <source>
        <strain evidence="5">NBRC 108769</strain>
    </source>
</reference>
<evidence type="ECO:0000256" key="1">
    <source>
        <dbReference type="ARBA" id="ARBA00023015"/>
    </source>
</evidence>
<dbReference type="SUPFAM" id="SSF46785">
    <property type="entry name" value="Winged helix' DNA-binding domain"/>
    <property type="match status" value="1"/>
</dbReference>
<proteinExistence type="predicted"/>
<reference evidence="5" key="1">
    <citation type="journal article" date="2014" name="Int. J. Syst. Evol. Microbiol.">
        <title>Complete genome sequence of Corynebacterium casei LMG S-19264T (=DSM 44701T), isolated from a smear-ripened cheese.</title>
        <authorList>
            <consortium name="US DOE Joint Genome Institute (JGI-PGF)"/>
            <person name="Walter F."/>
            <person name="Albersmeier A."/>
            <person name="Kalinowski J."/>
            <person name="Ruckert C."/>
        </authorList>
    </citation>
    <scope>NUCLEOTIDE SEQUENCE</scope>
    <source>
        <strain evidence="5">NBRC 108769</strain>
    </source>
</reference>
<dbReference type="AlphaFoldDB" id="A0AA37SP31"/>
<dbReference type="InterPro" id="IPR036388">
    <property type="entry name" value="WH-like_DNA-bd_sf"/>
</dbReference>
<comment type="caution">
    <text evidence="5">The sequence shown here is derived from an EMBL/GenBank/DDBJ whole genome shotgun (WGS) entry which is preliminary data.</text>
</comment>
<evidence type="ECO:0000256" key="2">
    <source>
        <dbReference type="ARBA" id="ARBA00023125"/>
    </source>
</evidence>
<dbReference type="CDD" id="cd07377">
    <property type="entry name" value="WHTH_GntR"/>
    <property type="match status" value="1"/>
</dbReference>
<dbReference type="GO" id="GO:0003677">
    <property type="term" value="F:DNA binding"/>
    <property type="evidence" value="ECO:0007669"/>
    <property type="project" value="UniProtKB-KW"/>
</dbReference>
<evidence type="ECO:0000313" key="6">
    <source>
        <dbReference type="Proteomes" id="UP001156666"/>
    </source>
</evidence>
<dbReference type="PROSITE" id="PS50949">
    <property type="entry name" value="HTH_GNTR"/>
    <property type="match status" value="1"/>
</dbReference>
<dbReference type="SMART" id="SM00345">
    <property type="entry name" value="HTH_GNTR"/>
    <property type="match status" value="1"/>
</dbReference>
<accession>A0AA37SP31</accession>
<sequence length="122" mass="14204">MEFNSNNSIYIQIADRICEQILSDEIAGEDRIPSVREFAADIQVNPNTVMRTYGHLQDQGILYNKRGIGYFVSDNAKDIVMKTKKAEFIKESLPEFFKMMDLLKIDFKELEKIYKKSTNLQN</sequence>
<evidence type="ECO:0000256" key="3">
    <source>
        <dbReference type="ARBA" id="ARBA00023163"/>
    </source>
</evidence>
<dbReference type="GO" id="GO:0003700">
    <property type="term" value="F:DNA-binding transcription factor activity"/>
    <property type="evidence" value="ECO:0007669"/>
    <property type="project" value="InterPro"/>
</dbReference>
<dbReference type="Gene3D" id="1.10.287.100">
    <property type="match status" value="1"/>
</dbReference>
<gene>
    <name evidence="5" type="ORF">GCM10007940_08960</name>
</gene>
<organism evidence="5 6">
    <name type="scientific">Portibacter lacus</name>
    <dbReference type="NCBI Taxonomy" id="1099794"/>
    <lineage>
        <taxon>Bacteria</taxon>
        <taxon>Pseudomonadati</taxon>
        <taxon>Bacteroidota</taxon>
        <taxon>Saprospiria</taxon>
        <taxon>Saprospirales</taxon>
        <taxon>Haliscomenobacteraceae</taxon>
        <taxon>Portibacter</taxon>
    </lineage>
</organism>
<dbReference type="EMBL" id="BSOH01000005">
    <property type="protein sequence ID" value="GLR16281.1"/>
    <property type="molecule type" value="Genomic_DNA"/>
</dbReference>
<dbReference type="PANTHER" id="PTHR38445:SF10">
    <property type="entry name" value="GNTR-FAMILY TRANSCRIPTIONAL REGULATOR"/>
    <property type="match status" value="1"/>
</dbReference>
<dbReference type="InterPro" id="IPR036390">
    <property type="entry name" value="WH_DNA-bd_sf"/>
</dbReference>
<dbReference type="Proteomes" id="UP001156666">
    <property type="component" value="Unassembled WGS sequence"/>
</dbReference>
<feature type="domain" description="HTH gntR-type" evidence="4">
    <location>
        <begin position="7"/>
        <end position="75"/>
    </location>
</feature>
<dbReference type="Pfam" id="PF00392">
    <property type="entry name" value="GntR"/>
    <property type="match status" value="1"/>
</dbReference>
<evidence type="ECO:0000313" key="5">
    <source>
        <dbReference type="EMBL" id="GLR16281.1"/>
    </source>
</evidence>
<protein>
    <submittedName>
        <fullName evidence="5">GntR family transcriptional regulator</fullName>
    </submittedName>
</protein>
<keyword evidence="2" id="KW-0238">DNA-binding</keyword>
<dbReference type="Gene3D" id="1.10.10.10">
    <property type="entry name" value="Winged helix-like DNA-binding domain superfamily/Winged helix DNA-binding domain"/>
    <property type="match status" value="1"/>
</dbReference>
<dbReference type="InterPro" id="IPR000524">
    <property type="entry name" value="Tscrpt_reg_HTH_GntR"/>
</dbReference>
<evidence type="ECO:0000259" key="4">
    <source>
        <dbReference type="PROSITE" id="PS50949"/>
    </source>
</evidence>
<keyword evidence="6" id="KW-1185">Reference proteome</keyword>
<keyword evidence="3" id="KW-0804">Transcription</keyword>
<dbReference type="RefSeq" id="WP_235293082.1">
    <property type="nucleotide sequence ID" value="NZ_BSOH01000005.1"/>
</dbReference>
<dbReference type="PANTHER" id="PTHR38445">
    <property type="entry name" value="HTH-TYPE TRANSCRIPTIONAL REPRESSOR YTRA"/>
    <property type="match status" value="1"/>
</dbReference>
<name>A0AA37SP31_9BACT</name>